<protein>
    <submittedName>
        <fullName evidence="1">Uncharacterized protein</fullName>
    </submittedName>
</protein>
<evidence type="ECO:0000313" key="4">
    <source>
        <dbReference type="Proteomes" id="UP001156856"/>
    </source>
</evidence>
<keyword evidence="4" id="KW-1185">Reference proteome</keyword>
<evidence type="ECO:0000313" key="2">
    <source>
        <dbReference type="EMBL" id="GLS64069.1"/>
    </source>
</evidence>
<proteinExistence type="predicted"/>
<comment type="caution">
    <text evidence="1">The sequence shown here is derived from an EMBL/GenBank/DDBJ whole genome shotgun (WGS) entry which is preliminary data.</text>
</comment>
<reference evidence="4" key="2">
    <citation type="journal article" date="2019" name="Int. J. Syst. Evol. Microbiol.">
        <title>The Global Catalogue of Microorganisms (GCM) 10K type strain sequencing project: providing services to taxonomists for standard genome sequencing and annotation.</title>
        <authorList>
            <consortium name="The Broad Institute Genomics Platform"/>
            <consortium name="The Broad Institute Genome Sequencing Center for Infectious Disease"/>
            <person name="Wu L."/>
            <person name="Ma J."/>
        </authorList>
    </citation>
    <scope>NUCLEOTIDE SEQUENCE [LARGE SCALE GENOMIC DNA]</scope>
    <source>
        <strain evidence="4">NBRC 107715</strain>
    </source>
</reference>
<gene>
    <name evidence="2" type="ORF">GCM10007888_24500</name>
    <name evidence="1" type="ORF">MOX02_20760</name>
</gene>
<dbReference type="AlphaFoldDB" id="A0A512J245"/>
<dbReference type="Proteomes" id="UP001156856">
    <property type="component" value="Unassembled WGS sequence"/>
</dbReference>
<reference evidence="2" key="1">
    <citation type="journal article" date="2014" name="Int. J. Syst. Evol. Microbiol.">
        <title>Complete genome of a new Firmicutes species belonging to the dominant human colonic microbiota ('Ruminococcus bicirculans') reveals two chromosomes and a selective capacity to utilize plant glucans.</title>
        <authorList>
            <consortium name="NISC Comparative Sequencing Program"/>
            <person name="Wegmann U."/>
            <person name="Louis P."/>
            <person name="Goesmann A."/>
            <person name="Henrissat B."/>
            <person name="Duncan S.H."/>
            <person name="Flint H.J."/>
        </authorList>
    </citation>
    <scope>NUCLEOTIDE SEQUENCE</scope>
    <source>
        <strain evidence="2">NBRC 107715</strain>
    </source>
</reference>
<dbReference type="EMBL" id="BSPK01000033">
    <property type="protein sequence ID" value="GLS64069.1"/>
    <property type="molecule type" value="Genomic_DNA"/>
</dbReference>
<evidence type="ECO:0000313" key="1">
    <source>
        <dbReference type="EMBL" id="GEP04038.1"/>
    </source>
</evidence>
<accession>A0A512J245</accession>
<sequence>MASAVRYVWQGAKVVLALATLIGSALYSAEKIDRSGLNALAVRAMDPPTTGSIAPQKSKRPSER</sequence>
<name>A0A512J245_9HYPH</name>
<dbReference type="EMBL" id="BJZU01000033">
    <property type="protein sequence ID" value="GEP04038.1"/>
    <property type="molecule type" value="Genomic_DNA"/>
</dbReference>
<reference evidence="2" key="4">
    <citation type="submission" date="2023-01" db="EMBL/GenBank/DDBJ databases">
        <title>Draft genome sequence of Methylobacterium oxalidis strain NBRC 107715.</title>
        <authorList>
            <person name="Sun Q."/>
            <person name="Mori K."/>
        </authorList>
    </citation>
    <scope>NUCLEOTIDE SEQUENCE</scope>
    <source>
        <strain evidence="2">NBRC 107715</strain>
    </source>
</reference>
<reference evidence="1 3" key="3">
    <citation type="submission" date="2019-07" db="EMBL/GenBank/DDBJ databases">
        <title>Whole genome shotgun sequence of Methylobacterium oxalidis NBRC 107715.</title>
        <authorList>
            <person name="Hosoyama A."/>
            <person name="Uohara A."/>
            <person name="Ohji S."/>
            <person name="Ichikawa N."/>
        </authorList>
    </citation>
    <scope>NUCLEOTIDE SEQUENCE [LARGE SCALE GENOMIC DNA]</scope>
    <source>
        <strain evidence="1 3">NBRC 107715</strain>
    </source>
</reference>
<dbReference type="Proteomes" id="UP000321960">
    <property type="component" value="Unassembled WGS sequence"/>
</dbReference>
<organism evidence="1 3">
    <name type="scientific">Methylobacterium oxalidis</name>
    <dbReference type="NCBI Taxonomy" id="944322"/>
    <lineage>
        <taxon>Bacteria</taxon>
        <taxon>Pseudomonadati</taxon>
        <taxon>Pseudomonadota</taxon>
        <taxon>Alphaproteobacteria</taxon>
        <taxon>Hyphomicrobiales</taxon>
        <taxon>Methylobacteriaceae</taxon>
        <taxon>Methylobacterium</taxon>
    </lineage>
</organism>
<dbReference type="RefSeq" id="WP_147025692.1">
    <property type="nucleotide sequence ID" value="NZ_BJZU01000033.1"/>
</dbReference>
<evidence type="ECO:0000313" key="3">
    <source>
        <dbReference type="Proteomes" id="UP000321960"/>
    </source>
</evidence>